<dbReference type="Pfam" id="PF13193">
    <property type="entry name" value="AMP-binding_C"/>
    <property type="match status" value="1"/>
</dbReference>
<reference evidence="8 9" key="1">
    <citation type="submission" date="2021-06" db="EMBL/GenBank/DDBJ databases">
        <authorList>
            <person name="Grouzdev D.S."/>
            <person name="Koziaeva V."/>
        </authorList>
    </citation>
    <scope>NUCLEOTIDE SEQUENCE [LARGE SCALE GENOMIC DNA]</scope>
    <source>
        <strain evidence="8 9">22</strain>
    </source>
</reference>
<sequence length="548" mass="60822">MRQDVSGWSVRWDSERASQLKAEGAWADKTIADYAEAMMASDPDRVLVIERERTFTVRMLYTEAQRLARALIQRGYRPGDTVSFQLPNWYETVVISLAAAMAGLVVHPLVPIYRDLEVGFMLGDSRSRLIFIPGSFRNFDYKDMMRRLGSRLPRPVDVVVLRDDEDEFIGYEGLLAEADPATPLPGADPDAVKIIMYTSGTTGRAKGVLHSHNSLQAENRMRLTHLSLTPRDVMFNPSPVTHVTGALYSLCLPFTVGVTTVMLDIWDIPLALDMMRRRQVNGIVAATIFLQGLVDEAKRQGESLPHLRFFLCGGAQVPPDLVREAAQVFPNCIPSRIYGSTEVPCITAGVNSRSMIEQGATTDGEIWLAEARIVDPQSGAPVEAGQEGEIIARAPQMFLGYARTEDNADAFDPDGFFKMGDLGRISEGRFVTVTGRKKDLIIRAGENISPKEIEDILFNHPAIEDIAIVAMPNERTGEAACAFVIPREGQRVDLQTLKSYLVEAGTAMQKIPERIEIVTEFPRTSVGKVRKDVLRTIIRDKLQAETAR</sequence>
<evidence type="ECO:0000313" key="8">
    <source>
        <dbReference type="EMBL" id="MBT9290995.1"/>
    </source>
</evidence>
<gene>
    <name evidence="8" type="ORF">KL771_16135</name>
</gene>
<dbReference type="AlphaFoldDB" id="A0A947D587"/>
<keyword evidence="2" id="KW-0436">Ligase</keyword>
<dbReference type="Proteomes" id="UP000766595">
    <property type="component" value="Unassembled WGS sequence"/>
</dbReference>
<dbReference type="SUPFAM" id="SSF56801">
    <property type="entry name" value="Acetyl-CoA synthetase-like"/>
    <property type="match status" value="1"/>
</dbReference>
<dbReference type="InterPro" id="IPR020845">
    <property type="entry name" value="AMP-binding_CS"/>
</dbReference>
<evidence type="ECO:0000259" key="6">
    <source>
        <dbReference type="Pfam" id="PF00501"/>
    </source>
</evidence>
<proteinExistence type="inferred from homology"/>
<dbReference type="EC" id="6.2.1.44" evidence="4"/>
<keyword evidence="9" id="KW-1185">Reference proteome</keyword>
<dbReference type="Pfam" id="PF00501">
    <property type="entry name" value="AMP-binding"/>
    <property type="match status" value="1"/>
</dbReference>
<evidence type="ECO:0000256" key="3">
    <source>
        <dbReference type="ARBA" id="ARBA00051915"/>
    </source>
</evidence>
<dbReference type="FunFam" id="3.30.300.30:FF:000008">
    <property type="entry name" value="2,3-dihydroxybenzoate-AMP ligase"/>
    <property type="match status" value="1"/>
</dbReference>
<dbReference type="PANTHER" id="PTHR43201">
    <property type="entry name" value="ACYL-COA SYNTHETASE"/>
    <property type="match status" value="1"/>
</dbReference>
<evidence type="ECO:0000256" key="5">
    <source>
        <dbReference type="ARBA" id="ARBA00067668"/>
    </source>
</evidence>
<dbReference type="PROSITE" id="PS00455">
    <property type="entry name" value="AMP_BINDING"/>
    <property type="match status" value="1"/>
</dbReference>
<dbReference type="RefSeq" id="WP_261969569.1">
    <property type="nucleotide sequence ID" value="NZ_JAHHZF010000007.1"/>
</dbReference>
<feature type="domain" description="AMP-binding enzyme C-terminal" evidence="7">
    <location>
        <begin position="452"/>
        <end position="528"/>
    </location>
</feature>
<dbReference type="EMBL" id="JAHHZF010000007">
    <property type="protein sequence ID" value="MBT9290995.1"/>
    <property type="molecule type" value="Genomic_DNA"/>
</dbReference>
<dbReference type="GO" id="GO:0031956">
    <property type="term" value="F:medium-chain fatty acid-CoA ligase activity"/>
    <property type="evidence" value="ECO:0007669"/>
    <property type="project" value="TreeGrafter"/>
</dbReference>
<protein>
    <recommendedName>
        <fullName evidence="5">3-methylmercaptopropionyl-CoA ligase</fullName>
        <ecNumber evidence="4">6.2.1.44</ecNumber>
    </recommendedName>
</protein>
<dbReference type="GO" id="GO:0006631">
    <property type="term" value="P:fatty acid metabolic process"/>
    <property type="evidence" value="ECO:0007669"/>
    <property type="project" value="TreeGrafter"/>
</dbReference>
<accession>A0A947D587</accession>
<dbReference type="Gene3D" id="3.40.50.12780">
    <property type="entry name" value="N-terminal domain of ligase-like"/>
    <property type="match status" value="1"/>
</dbReference>
<evidence type="ECO:0000313" key="9">
    <source>
        <dbReference type="Proteomes" id="UP000766595"/>
    </source>
</evidence>
<organism evidence="8 9">
    <name type="scientific">Prosthecodimorpha staleyi</name>
    <dbReference type="NCBI Taxonomy" id="2840188"/>
    <lineage>
        <taxon>Bacteria</taxon>
        <taxon>Pseudomonadati</taxon>
        <taxon>Pseudomonadota</taxon>
        <taxon>Alphaproteobacteria</taxon>
        <taxon>Hyphomicrobiales</taxon>
        <taxon>Ancalomicrobiaceae</taxon>
        <taxon>Prosthecodimorpha</taxon>
    </lineage>
</organism>
<evidence type="ECO:0000259" key="7">
    <source>
        <dbReference type="Pfam" id="PF13193"/>
    </source>
</evidence>
<dbReference type="PANTHER" id="PTHR43201:SF5">
    <property type="entry name" value="MEDIUM-CHAIN ACYL-COA LIGASE ACSF2, MITOCHONDRIAL"/>
    <property type="match status" value="1"/>
</dbReference>
<dbReference type="Gene3D" id="3.30.300.30">
    <property type="match status" value="1"/>
</dbReference>
<evidence type="ECO:0000256" key="4">
    <source>
        <dbReference type="ARBA" id="ARBA00066616"/>
    </source>
</evidence>
<dbReference type="InterPro" id="IPR045851">
    <property type="entry name" value="AMP-bd_C_sf"/>
</dbReference>
<comment type="similarity">
    <text evidence="1">Belongs to the ATP-dependent AMP-binding enzyme family.</text>
</comment>
<evidence type="ECO:0000256" key="2">
    <source>
        <dbReference type="ARBA" id="ARBA00022598"/>
    </source>
</evidence>
<dbReference type="InterPro" id="IPR025110">
    <property type="entry name" value="AMP-bd_C"/>
</dbReference>
<feature type="domain" description="AMP-dependent synthetase/ligase" evidence="6">
    <location>
        <begin position="40"/>
        <end position="401"/>
    </location>
</feature>
<dbReference type="InterPro" id="IPR000873">
    <property type="entry name" value="AMP-dep_synth/lig_dom"/>
</dbReference>
<name>A0A947D587_9HYPH</name>
<comment type="caution">
    <text evidence="8">The sequence shown here is derived from an EMBL/GenBank/DDBJ whole genome shotgun (WGS) entry which is preliminary data.</text>
</comment>
<comment type="catalytic activity">
    <reaction evidence="3">
        <text>3-(methylsulfanyl)propanoate + ATP + CoA = 3-(methylsulfanyl)propanoyl-CoA + AMP + diphosphate</text>
        <dbReference type="Rhea" id="RHEA:43052"/>
        <dbReference type="ChEBI" id="CHEBI:30616"/>
        <dbReference type="ChEBI" id="CHEBI:33019"/>
        <dbReference type="ChEBI" id="CHEBI:49016"/>
        <dbReference type="ChEBI" id="CHEBI:57287"/>
        <dbReference type="ChEBI" id="CHEBI:82815"/>
        <dbReference type="ChEBI" id="CHEBI:456215"/>
        <dbReference type="EC" id="6.2.1.44"/>
    </reaction>
    <physiologicalReaction direction="left-to-right" evidence="3">
        <dbReference type="Rhea" id="RHEA:43053"/>
    </physiologicalReaction>
</comment>
<dbReference type="InterPro" id="IPR042099">
    <property type="entry name" value="ANL_N_sf"/>
</dbReference>
<evidence type="ECO:0000256" key="1">
    <source>
        <dbReference type="ARBA" id="ARBA00006432"/>
    </source>
</evidence>